<proteinExistence type="predicted"/>
<reference evidence="1 2" key="1">
    <citation type="submission" date="2016-09" db="EMBL/GenBank/DDBJ databases">
        <title>Photobacterium proteolyticum sp. nov. a protease producing bacterium isolated from ocean sediments of Laizhou Bay.</title>
        <authorList>
            <person name="Li Y."/>
        </authorList>
    </citation>
    <scope>NUCLEOTIDE SEQUENCE [LARGE SCALE GENOMIC DNA]</scope>
    <source>
        <strain evidence="1 2">13-12</strain>
    </source>
</reference>
<keyword evidence="2" id="KW-1185">Reference proteome</keyword>
<name>A0A1Q9G6R8_9GAMM</name>
<dbReference type="EMBL" id="MJIL01000099">
    <property type="protein sequence ID" value="OLQ69986.1"/>
    <property type="molecule type" value="Genomic_DNA"/>
</dbReference>
<gene>
    <name evidence="1" type="ORF">BIT28_10600</name>
</gene>
<evidence type="ECO:0000313" key="2">
    <source>
        <dbReference type="Proteomes" id="UP000186905"/>
    </source>
</evidence>
<dbReference type="AlphaFoldDB" id="A0A1Q9G6R8"/>
<sequence>MIFSTFHYKNSHFFGLQGIRGQNKFKTPLKKANDFITSSKKAALLAAERPFNHVADNHNMVINL</sequence>
<organism evidence="1 2">
    <name type="scientific">Photobacterium proteolyticum</name>
    <dbReference type="NCBI Taxonomy" id="1903952"/>
    <lineage>
        <taxon>Bacteria</taxon>
        <taxon>Pseudomonadati</taxon>
        <taxon>Pseudomonadota</taxon>
        <taxon>Gammaproteobacteria</taxon>
        <taxon>Vibrionales</taxon>
        <taxon>Vibrionaceae</taxon>
        <taxon>Photobacterium</taxon>
    </lineage>
</organism>
<accession>A0A1Q9G6R8</accession>
<comment type="caution">
    <text evidence="1">The sequence shown here is derived from an EMBL/GenBank/DDBJ whole genome shotgun (WGS) entry which is preliminary data.</text>
</comment>
<evidence type="ECO:0000313" key="1">
    <source>
        <dbReference type="EMBL" id="OLQ69986.1"/>
    </source>
</evidence>
<protein>
    <submittedName>
        <fullName evidence="1">Uncharacterized protein</fullName>
    </submittedName>
</protein>
<dbReference type="Proteomes" id="UP000186905">
    <property type="component" value="Unassembled WGS sequence"/>
</dbReference>